<dbReference type="RefSeq" id="WP_167364343.1">
    <property type="nucleotide sequence ID" value="NZ_FMCS01000013.1"/>
</dbReference>
<proteinExistence type="predicted"/>
<organism evidence="1 2">
    <name type="scientific">Micromonospora chaiyaphumensis</name>
    <dbReference type="NCBI Taxonomy" id="307119"/>
    <lineage>
        <taxon>Bacteria</taxon>
        <taxon>Bacillati</taxon>
        <taxon>Actinomycetota</taxon>
        <taxon>Actinomycetes</taxon>
        <taxon>Micromonosporales</taxon>
        <taxon>Micromonosporaceae</taxon>
        <taxon>Micromonospora</taxon>
    </lineage>
</organism>
<keyword evidence="2" id="KW-1185">Reference proteome</keyword>
<dbReference type="Proteomes" id="UP000199629">
    <property type="component" value="Unassembled WGS sequence"/>
</dbReference>
<evidence type="ECO:0000313" key="2">
    <source>
        <dbReference type="Proteomes" id="UP000199629"/>
    </source>
</evidence>
<protein>
    <submittedName>
        <fullName evidence="1">Uncharacterized protein</fullName>
    </submittedName>
</protein>
<evidence type="ECO:0000313" key="1">
    <source>
        <dbReference type="EMBL" id="SCF30182.1"/>
    </source>
</evidence>
<sequence>MAVVVLPEVRQELRVSQSLLLEVRSGDGRLPAAMVAVRDVLLRLEAPGADGGAERVAFLPPPVPLPGRHLLAVDFGSLPDDQVLAVPDLLLAELRRAGVGDAEVGVAHPGDLDNRPGLTPAVRAYLRGPVAAPFGDVPAGPPVALLDLAAGWVARHSVGRLSLVVFGVETALPAETAPGVARSALATAGQTTTVSLVADGAPVAAATVGTAMRDAAPAAALTLAPATPESMRELRELLRAHADTVIWAGVAAEPDARRLLDHGWAARAEPGQAQPPDVAMLADLLVPEPMWYQVLSAGHLERLGGPPPGALPLPGGRVELTVGGPEQWLPGHPDATAVRRRARDLLAACLVDQGQAAGMMAARLRR</sequence>
<accession>A0A1C4ZAZ6</accession>
<dbReference type="EMBL" id="FMCS01000013">
    <property type="protein sequence ID" value="SCF30182.1"/>
    <property type="molecule type" value="Genomic_DNA"/>
</dbReference>
<dbReference type="AlphaFoldDB" id="A0A1C4ZAZ6"/>
<gene>
    <name evidence="1" type="ORF">GA0070214_11327</name>
</gene>
<reference evidence="2" key="1">
    <citation type="submission" date="2016-06" db="EMBL/GenBank/DDBJ databases">
        <authorList>
            <person name="Varghese N."/>
            <person name="Submissions Spin"/>
        </authorList>
    </citation>
    <scope>NUCLEOTIDE SEQUENCE [LARGE SCALE GENOMIC DNA]</scope>
    <source>
        <strain evidence="2">DSM 45246</strain>
    </source>
</reference>
<name>A0A1C4ZAZ6_9ACTN</name>